<dbReference type="AlphaFoldDB" id="A0A401G895"/>
<accession>A0A401G895</accession>
<dbReference type="InParanoid" id="A0A401G895"/>
<dbReference type="OrthoDB" id="2504266at2759"/>
<feature type="compositionally biased region" description="Basic and acidic residues" evidence="1">
    <location>
        <begin position="147"/>
        <end position="185"/>
    </location>
</feature>
<feature type="compositionally biased region" description="Polar residues" evidence="1">
    <location>
        <begin position="201"/>
        <end position="214"/>
    </location>
</feature>
<dbReference type="Proteomes" id="UP000287166">
    <property type="component" value="Unassembled WGS sequence"/>
</dbReference>
<organism evidence="2 3">
    <name type="scientific">Sparassis crispa</name>
    <dbReference type="NCBI Taxonomy" id="139825"/>
    <lineage>
        <taxon>Eukaryota</taxon>
        <taxon>Fungi</taxon>
        <taxon>Dikarya</taxon>
        <taxon>Basidiomycota</taxon>
        <taxon>Agaricomycotina</taxon>
        <taxon>Agaricomycetes</taxon>
        <taxon>Polyporales</taxon>
        <taxon>Sparassidaceae</taxon>
        <taxon>Sparassis</taxon>
    </lineage>
</organism>
<feature type="compositionally biased region" description="Basic and acidic residues" evidence="1">
    <location>
        <begin position="413"/>
        <end position="438"/>
    </location>
</feature>
<dbReference type="GeneID" id="38775301"/>
<feature type="compositionally biased region" description="Basic and acidic residues" evidence="1">
    <location>
        <begin position="525"/>
        <end position="536"/>
    </location>
</feature>
<evidence type="ECO:0000256" key="1">
    <source>
        <dbReference type="SAM" id="MobiDB-lite"/>
    </source>
</evidence>
<protein>
    <submittedName>
        <fullName evidence="2">Uncharacterized protein</fullName>
    </submittedName>
</protein>
<comment type="caution">
    <text evidence="2">The sequence shown here is derived from an EMBL/GenBank/DDBJ whole genome shotgun (WGS) entry which is preliminary data.</text>
</comment>
<proteinExistence type="predicted"/>
<dbReference type="EMBL" id="BFAD01000001">
    <property type="protein sequence ID" value="GBE78384.1"/>
    <property type="molecule type" value="Genomic_DNA"/>
</dbReference>
<dbReference type="RefSeq" id="XP_027609297.1">
    <property type="nucleotide sequence ID" value="XM_027753496.1"/>
</dbReference>
<feature type="compositionally biased region" description="Polar residues" evidence="1">
    <location>
        <begin position="1053"/>
        <end position="1067"/>
    </location>
</feature>
<name>A0A401G895_9APHY</name>
<gene>
    <name evidence="2" type="ORF">SCP_0112690</name>
</gene>
<dbReference type="STRING" id="139825.A0A401G895"/>
<feature type="compositionally biased region" description="Basic and acidic residues" evidence="1">
    <location>
        <begin position="219"/>
        <end position="407"/>
    </location>
</feature>
<feature type="compositionally biased region" description="Polar residues" evidence="1">
    <location>
        <begin position="129"/>
        <end position="146"/>
    </location>
</feature>
<reference evidence="2 3" key="1">
    <citation type="journal article" date="2018" name="Sci. Rep.">
        <title>Genome sequence of the cauliflower mushroom Sparassis crispa (Hanabiratake) and its association with beneficial usage.</title>
        <authorList>
            <person name="Kiyama R."/>
            <person name="Furutani Y."/>
            <person name="Kawaguchi K."/>
            <person name="Nakanishi T."/>
        </authorList>
    </citation>
    <scope>NUCLEOTIDE SEQUENCE [LARGE SCALE GENOMIC DNA]</scope>
</reference>
<evidence type="ECO:0000313" key="2">
    <source>
        <dbReference type="EMBL" id="GBE78384.1"/>
    </source>
</evidence>
<feature type="region of interest" description="Disordered" evidence="1">
    <location>
        <begin position="68"/>
        <end position="668"/>
    </location>
</feature>
<feature type="region of interest" description="Disordered" evidence="1">
    <location>
        <begin position="1041"/>
        <end position="1086"/>
    </location>
</feature>
<sequence>MAAVDIETRKPDAESSPLLQSLVVDDLVEGVAGVVLQDPQPDTDDKIDTPPRPLRVYTRSQVLYLHKSPLVKPPDGMPPLKDWFGDWNEQQLTTKKDSENTNGATNARDRRFRRDPEDTDAPTRPTFRTALTQPSQMGNFRHQSLRTTERDKDKDSEKERERDLRDKEGQERLRNLSDKYDRDRGLAATNLRNKERDSAPHLNSATSRLGQPQGSVAARRAEVRDTPKRKLGESSEDWRRGPDTSRTTRDDRPDNSRRDRENRDRPRSRVRESSRPRREPSAGRRDRDRDERDRGRDRRGDGDRDKDKDDYPRRDRDDYSRRDWDDFHNRDRDRDDHIQRDNRDRYDHPRQRDIDRDRDLDDDPRRWRDDGRRDERVATRRERERWDRHDERDRERPAAGDDRDTRPKRGPRERRGGAADDGKEKDERRERDRDREAEPAWMETYIPSTSGGGILGGKPVDGELDGIQAWKKGMKEKERKEKELQSNADTTTHKTVTDPSGDSTPPISNPIENQLDEIQLFKLMMKREAEKKEDKPTVTQNNSNSPGGAFNANQEPSTVSNDTASTPRTLEESVKQAAIVTGSIHHSSQPDKSDVSPSEGSQSLLSALISSASNESSLRVPKPSTPSLDLDRSRVLQSRVVAMSSSTSSPSTAQYTDIPPVGLSSSNAPTTFNPPPGSRLLAFGSRVSAASPVNPDFLPSKSLSTLDPIAQFAPPGVPPLAAQKATNVSSLASVNPLLAGTMHSAPDALSAVGSEGPLGARLAPSESSQVIRSYSPHGNLSQASHQFEDLHDIPPAAGQINDTLRRASIMSERATYGISESGTPFVDLGGGPPVAANIQSGSRFAKFFDSKTREAQSIPARKVQPGAGFASSSSHLGTRMEQMHLNDTLGNGGESRTMEDIFAMLQNSSQGHRVSPQIPPPGRLASGSPFGQGHAELHALQQQIHPQQHFPSNNHLDSLYDSRFDDRNFVPDGMVPGLRPAVPRSRSREPTGVLFNEQLDDPLHFNMQRLPPQRHVDQMYSGPVPSLYSQQAGMLRNGGMPLQQAQYRGGPSPLSNQTTLQGPSQRLPQGLANLGGRPPHDPSQYPGGPMGVGLHAGLQGSSPAQQIYNNFTGGGLGYNGNPQVRGPPGPQSTLGVNSMAGMGLQNNMELRTHTQAQLLGMNGGGMGGGLRGSGSGFGPQHGLSQIPASHVSMRQQQQQQQHIPPHLVPHMLPLHLQQQQGLSGGNPQGAQDLMALLMGGHRE</sequence>
<feature type="compositionally biased region" description="Low complexity" evidence="1">
    <location>
        <begin position="601"/>
        <end position="618"/>
    </location>
</feature>
<keyword evidence="3" id="KW-1185">Reference proteome</keyword>
<feature type="compositionally biased region" description="Polar residues" evidence="1">
    <location>
        <begin position="537"/>
        <end position="568"/>
    </location>
</feature>
<evidence type="ECO:0000313" key="3">
    <source>
        <dbReference type="Proteomes" id="UP000287166"/>
    </source>
</evidence>
<feature type="compositionally biased region" description="Polar residues" evidence="1">
    <location>
        <begin position="497"/>
        <end position="512"/>
    </location>
</feature>
<feature type="compositionally biased region" description="Basic and acidic residues" evidence="1">
    <location>
        <begin position="107"/>
        <end position="116"/>
    </location>
</feature>
<feature type="compositionally biased region" description="Basic and acidic residues" evidence="1">
    <location>
        <begin position="473"/>
        <end position="484"/>
    </location>
</feature>